<dbReference type="Gene3D" id="3.20.20.70">
    <property type="entry name" value="Aldolase class I"/>
    <property type="match status" value="1"/>
</dbReference>
<evidence type="ECO:0000256" key="5">
    <source>
        <dbReference type="ARBA" id="ARBA00023004"/>
    </source>
</evidence>
<evidence type="ECO:0000256" key="1">
    <source>
        <dbReference type="ARBA" id="ARBA00001966"/>
    </source>
</evidence>
<keyword evidence="4" id="KW-0479">Metal-binding</keyword>
<dbReference type="RefSeq" id="WP_057626312.1">
    <property type="nucleotide sequence ID" value="NZ_LDJJ01000004.1"/>
</dbReference>
<dbReference type="GO" id="GO:0004748">
    <property type="term" value="F:ribonucleoside-diphosphate reductase activity, thioredoxin disulfide as acceptor"/>
    <property type="evidence" value="ECO:0007669"/>
    <property type="project" value="TreeGrafter"/>
</dbReference>
<name>A0A0R0D1Y5_9GAMM</name>
<organism evidence="7 8">
    <name type="scientific">Stenotrophomonas terrae</name>
    <dbReference type="NCBI Taxonomy" id="405446"/>
    <lineage>
        <taxon>Bacteria</taxon>
        <taxon>Pseudomonadati</taxon>
        <taxon>Pseudomonadota</taxon>
        <taxon>Gammaproteobacteria</taxon>
        <taxon>Lysobacterales</taxon>
        <taxon>Lysobacteraceae</taxon>
        <taxon>Stenotrophomonas</taxon>
    </lineage>
</organism>
<comment type="cofactor">
    <cofactor evidence="1">
        <name>[4Fe-4S] cluster</name>
        <dbReference type="ChEBI" id="CHEBI:49883"/>
    </cofactor>
</comment>
<keyword evidence="6" id="KW-0411">Iron-sulfur</keyword>
<dbReference type="PANTHER" id="PTHR30352:SF2">
    <property type="entry name" value="ANAEROBIC RIBONUCLEOSIDE-TRIPHOSPHATE REDUCTASE-ACTIVATING PROTEIN"/>
    <property type="match status" value="1"/>
</dbReference>
<keyword evidence="8" id="KW-1185">Reference proteome</keyword>
<evidence type="ECO:0000256" key="6">
    <source>
        <dbReference type="ARBA" id="ARBA00023014"/>
    </source>
</evidence>
<protein>
    <submittedName>
        <fullName evidence="7">Radical SAM protein</fullName>
    </submittedName>
</protein>
<evidence type="ECO:0000256" key="3">
    <source>
        <dbReference type="ARBA" id="ARBA00022691"/>
    </source>
</evidence>
<dbReference type="EMBL" id="LDJJ01000004">
    <property type="protein sequence ID" value="KRG72462.1"/>
    <property type="molecule type" value="Genomic_DNA"/>
</dbReference>
<keyword evidence="5" id="KW-0408">Iron</keyword>
<evidence type="ECO:0000256" key="4">
    <source>
        <dbReference type="ARBA" id="ARBA00022723"/>
    </source>
</evidence>
<dbReference type="GO" id="GO:0051539">
    <property type="term" value="F:4 iron, 4 sulfur cluster binding"/>
    <property type="evidence" value="ECO:0007669"/>
    <property type="project" value="UniProtKB-KW"/>
</dbReference>
<dbReference type="GO" id="GO:0046872">
    <property type="term" value="F:metal ion binding"/>
    <property type="evidence" value="ECO:0007669"/>
    <property type="project" value="UniProtKB-KW"/>
</dbReference>
<dbReference type="Proteomes" id="UP000051863">
    <property type="component" value="Unassembled WGS sequence"/>
</dbReference>
<evidence type="ECO:0000313" key="8">
    <source>
        <dbReference type="Proteomes" id="UP000051863"/>
    </source>
</evidence>
<dbReference type="SUPFAM" id="SSF102114">
    <property type="entry name" value="Radical SAM enzymes"/>
    <property type="match status" value="1"/>
</dbReference>
<dbReference type="OrthoDB" id="9782387at2"/>
<sequence length="223" mass="24604">MSTALDLSRAHFPVTTLGPGRRIGIWFQGCSIRCPGCISADTWGAGRHLTTIASLLTQIRPWLTEADGITISGGEPFDQPEALLELLRVLRQLGRHDILVYSGYPLEQLAPVLADAEGLIDALVSDPYEQALPQSVALRGSDNQRLHLLTALGHARFSGFERPLRPEDKALDLMLDEDGSVWMAGIPRRDDLLRLRALLRDQGHQVQVSADTALRGPYEILRK</sequence>
<keyword evidence="2" id="KW-0004">4Fe-4S</keyword>
<gene>
    <name evidence="7" type="ORF">ABB27_00825</name>
</gene>
<accession>A0A0R0D1Y5</accession>
<dbReference type="SFLD" id="SFLDS00029">
    <property type="entry name" value="Radical_SAM"/>
    <property type="match status" value="1"/>
</dbReference>
<dbReference type="Pfam" id="PF13353">
    <property type="entry name" value="Fer4_12"/>
    <property type="match status" value="1"/>
</dbReference>
<reference evidence="7 8" key="1">
    <citation type="submission" date="2015-05" db="EMBL/GenBank/DDBJ databases">
        <title>Genome sequencing and analysis of members of genus Stenotrophomonas.</title>
        <authorList>
            <person name="Patil P.P."/>
            <person name="Midha S."/>
            <person name="Patil P.B."/>
        </authorList>
    </citation>
    <scope>NUCLEOTIDE SEQUENCE [LARGE SCALE GENOMIC DNA]</scope>
    <source>
        <strain evidence="7 8">DSM 18941</strain>
    </source>
</reference>
<dbReference type="InterPro" id="IPR034457">
    <property type="entry name" value="Organic_radical-activating"/>
</dbReference>
<evidence type="ECO:0000256" key="2">
    <source>
        <dbReference type="ARBA" id="ARBA00022485"/>
    </source>
</evidence>
<dbReference type="InterPro" id="IPR007197">
    <property type="entry name" value="rSAM"/>
</dbReference>
<dbReference type="PATRIC" id="fig|405446.3.peg.1973"/>
<dbReference type="AlphaFoldDB" id="A0A0R0D1Y5"/>
<dbReference type="InterPro" id="IPR013785">
    <property type="entry name" value="Aldolase_TIM"/>
</dbReference>
<dbReference type="InterPro" id="IPR058240">
    <property type="entry name" value="rSAM_sf"/>
</dbReference>
<keyword evidence="3" id="KW-0949">S-adenosyl-L-methionine</keyword>
<dbReference type="CDD" id="cd01335">
    <property type="entry name" value="Radical_SAM"/>
    <property type="match status" value="1"/>
</dbReference>
<evidence type="ECO:0000313" key="7">
    <source>
        <dbReference type="EMBL" id="KRG72462.1"/>
    </source>
</evidence>
<comment type="caution">
    <text evidence="7">The sequence shown here is derived from an EMBL/GenBank/DDBJ whole genome shotgun (WGS) entry which is preliminary data.</text>
</comment>
<dbReference type="PANTHER" id="PTHR30352">
    <property type="entry name" value="PYRUVATE FORMATE-LYASE-ACTIVATING ENZYME"/>
    <property type="match status" value="1"/>
</dbReference>
<proteinExistence type="predicted"/>